<feature type="compositionally biased region" description="Acidic residues" evidence="1">
    <location>
        <begin position="272"/>
        <end position="282"/>
    </location>
</feature>
<dbReference type="InterPro" id="IPR027840">
    <property type="entry name" value="DUF4493"/>
</dbReference>
<evidence type="ECO:0000313" key="3">
    <source>
        <dbReference type="Proteomes" id="UP000783796"/>
    </source>
</evidence>
<accession>A0A948TC70</accession>
<proteinExistence type="predicted"/>
<comment type="caution">
    <text evidence="2">The sequence shown here is derived from an EMBL/GenBank/DDBJ whole genome shotgun (WGS) entry which is preliminary data.</text>
</comment>
<dbReference type="EMBL" id="JAHLFW010000070">
    <property type="protein sequence ID" value="MBU3838239.1"/>
    <property type="molecule type" value="Genomic_DNA"/>
</dbReference>
<reference evidence="2" key="2">
    <citation type="submission" date="2021-04" db="EMBL/GenBank/DDBJ databases">
        <authorList>
            <person name="Gilroy R."/>
        </authorList>
    </citation>
    <scope>NUCLEOTIDE SEQUENCE</scope>
    <source>
        <strain evidence="2">G4-2901</strain>
    </source>
</reference>
<sequence length="433" mass="46609">MKLFNIFSLGVLMACAFSSCEMKKELTSDLEESFEMGALELDVTVKQPVSNSRAESNVPTNDFPVVIQGTSEGIEDVKKEYNTVDGVPETIQVPVGNYNVSSHTPGELQKKMDAPYYAGNTDITVTKDIETVANVVCKMANSRIQVNYGDEFKTSFKSWTITVDDGSETALTFTNEDENPAPVYWLFGENVKSITVNITAITNDGNTVRDRRVFTKSDASENYEDVGDSFTGGDAIEINMGITESATGNVTGITIEANITFENHEDTVDIPTVDEDDSDESTEPTPTPDEGNVTLNLPADVTYSIEAGDAPASADAYIASEAGLDKIVVTIVAGNDAFQAILVDLTMDGQSFLSENGGVDLIDNSDFGNLVATVDSQAPTDGCKEYTFPIGAFFTFLNMTGATDPGKSHEFHITVTDKNGKEATGVFKVTINK</sequence>
<dbReference type="PROSITE" id="PS51257">
    <property type="entry name" value="PROKAR_LIPOPROTEIN"/>
    <property type="match status" value="1"/>
</dbReference>
<gene>
    <name evidence="2" type="ORF">H9777_08000</name>
</gene>
<reference evidence="2" key="1">
    <citation type="journal article" date="2021" name="PeerJ">
        <title>Extensive microbial diversity within the chicken gut microbiome revealed by metagenomics and culture.</title>
        <authorList>
            <person name="Gilroy R."/>
            <person name="Ravi A."/>
            <person name="Getino M."/>
            <person name="Pursley I."/>
            <person name="Horton D.L."/>
            <person name="Alikhan N.F."/>
            <person name="Baker D."/>
            <person name="Gharbi K."/>
            <person name="Hall N."/>
            <person name="Watson M."/>
            <person name="Adriaenssens E.M."/>
            <person name="Foster-Nyarko E."/>
            <person name="Jarju S."/>
            <person name="Secka A."/>
            <person name="Antonio M."/>
            <person name="Oren A."/>
            <person name="Chaudhuri R.R."/>
            <person name="La Ragione R."/>
            <person name="Hildebrand F."/>
            <person name="Pallen M.J."/>
        </authorList>
    </citation>
    <scope>NUCLEOTIDE SEQUENCE</scope>
    <source>
        <strain evidence="2">G4-2901</strain>
    </source>
</reference>
<dbReference type="Proteomes" id="UP000783796">
    <property type="component" value="Unassembled WGS sequence"/>
</dbReference>
<evidence type="ECO:0000313" key="2">
    <source>
        <dbReference type="EMBL" id="MBU3838239.1"/>
    </source>
</evidence>
<dbReference type="AlphaFoldDB" id="A0A948TC70"/>
<name>A0A948TC70_9BACT</name>
<dbReference type="Pfam" id="PF14900">
    <property type="entry name" value="DUF4493"/>
    <property type="match status" value="1"/>
</dbReference>
<organism evidence="2 3">
    <name type="scientific">Candidatus Phocaeicola faecigallinarum</name>
    <dbReference type="NCBI Taxonomy" id="2838732"/>
    <lineage>
        <taxon>Bacteria</taxon>
        <taxon>Pseudomonadati</taxon>
        <taxon>Bacteroidota</taxon>
        <taxon>Bacteroidia</taxon>
        <taxon>Bacteroidales</taxon>
        <taxon>Bacteroidaceae</taxon>
        <taxon>Phocaeicola</taxon>
    </lineage>
</organism>
<evidence type="ECO:0000256" key="1">
    <source>
        <dbReference type="SAM" id="MobiDB-lite"/>
    </source>
</evidence>
<protein>
    <submittedName>
        <fullName evidence="2">DUF4493 domain-containing protein</fullName>
    </submittedName>
</protein>
<feature type="region of interest" description="Disordered" evidence="1">
    <location>
        <begin position="266"/>
        <end position="295"/>
    </location>
</feature>